<feature type="compositionally biased region" description="Polar residues" evidence="1">
    <location>
        <begin position="167"/>
        <end position="180"/>
    </location>
</feature>
<evidence type="ECO:0000256" key="1">
    <source>
        <dbReference type="SAM" id="MobiDB-lite"/>
    </source>
</evidence>
<keyword evidence="3" id="KW-1185">Reference proteome</keyword>
<evidence type="ECO:0000313" key="2">
    <source>
        <dbReference type="EMBL" id="KAK7921850.1"/>
    </source>
</evidence>
<reference evidence="3" key="1">
    <citation type="submission" date="2024-04" db="EMBL/GenBank/DDBJ databases">
        <title>Salinicola lusitanus LLJ914,a marine bacterium isolated from the Okinawa Trough.</title>
        <authorList>
            <person name="Li J."/>
        </authorList>
    </citation>
    <scope>NUCLEOTIDE SEQUENCE [LARGE SCALE GENOMIC DNA]</scope>
</reference>
<sequence>MPMVLRPRKSKNNPGKEEDDPDSSSEEGQESAPKLKWKSSRLRARTSTKYEEDGDDSDSDSGQNNVGLEKRSDEATGDEAEMHIQSCSILLNRLESDRDEMNRRSGIPKPTSRIPTFHKKTAVTTTTSATEASKSKPAAAAVEVKERFLPAPSVRFSSDVTETTSYTITATKTHSESFLTASPRPALRRDQGANQQDHSRTQTGSEEEEEEGGERGVYVREEREEREERGDGEREKQKAESEGITEEQPPWENNTLETNTKQFQCVASSTEPESQSEEEEEEEEEEEVPQVESLKPDKKEEEEEKSEEDPPETEALSQIKTVPLKTVPAPPVEAESAPAQNKHTTETKHTTDTTETRELPAENTKQSCSSCCSLLLRCLLPLLLLLVLGFSQHLWLYGLPRSVAQLSDQLHLHWLHGIVPESAPCSSQCRVSLVESLPEGLYPSAPAPRESIAQSWLRLLDRANHSADIAAFYVTLRSSEPQPPTDRLDLNLGYQVKAHRSIVTPSYIKLFSGNYTAVFDSGSALIYVYRDTYRIVTPVSDTYRIVTPVSDTYVSDVVSGYVSYRDACIGYVSYRDVCIGYVSYRDSVSDTYRIEALGNTQP</sequence>
<comment type="caution">
    <text evidence="2">The sequence shown here is derived from an EMBL/GenBank/DDBJ whole genome shotgun (WGS) entry which is preliminary data.</text>
</comment>
<feature type="compositionally biased region" description="Basic and acidic residues" evidence="1">
    <location>
        <begin position="343"/>
        <end position="360"/>
    </location>
</feature>
<feature type="compositionally biased region" description="Acidic residues" evidence="1">
    <location>
        <begin position="300"/>
        <end position="312"/>
    </location>
</feature>
<feature type="region of interest" description="Disordered" evidence="1">
    <location>
        <begin position="1"/>
        <end position="83"/>
    </location>
</feature>
<organism evidence="2 3">
    <name type="scientific">Mugilogobius chulae</name>
    <name type="common">yellowstripe goby</name>
    <dbReference type="NCBI Taxonomy" id="88201"/>
    <lineage>
        <taxon>Eukaryota</taxon>
        <taxon>Metazoa</taxon>
        <taxon>Chordata</taxon>
        <taxon>Craniata</taxon>
        <taxon>Vertebrata</taxon>
        <taxon>Euteleostomi</taxon>
        <taxon>Actinopterygii</taxon>
        <taxon>Neopterygii</taxon>
        <taxon>Teleostei</taxon>
        <taxon>Neoteleostei</taxon>
        <taxon>Acanthomorphata</taxon>
        <taxon>Gobiaria</taxon>
        <taxon>Gobiiformes</taxon>
        <taxon>Gobioidei</taxon>
        <taxon>Gobiidae</taxon>
        <taxon>Gobionellinae</taxon>
        <taxon>Mugilogobius</taxon>
    </lineage>
</organism>
<dbReference type="PANTHER" id="PTHR10185">
    <property type="entry name" value="PHOSPHOLIPASE D - RELATED"/>
    <property type="match status" value="1"/>
</dbReference>
<feature type="compositionally biased region" description="Polar residues" evidence="1">
    <location>
        <begin position="251"/>
        <end position="270"/>
    </location>
</feature>
<feature type="compositionally biased region" description="Basic and acidic residues" evidence="1">
    <location>
        <begin position="213"/>
        <end position="241"/>
    </location>
</feature>
<accession>A0AAW0PDF4</accession>
<feature type="compositionally biased region" description="Acidic residues" evidence="1">
    <location>
        <begin position="17"/>
        <end position="29"/>
    </location>
</feature>
<protein>
    <submittedName>
        <fullName evidence="2">Uncharacterized protein</fullName>
    </submittedName>
</protein>
<feature type="region of interest" description="Disordered" evidence="1">
    <location>
        <begin position="95"/>
        <end position="138"/>
    </location>
</feature>
<name>A0AAW0PDF4_9GOBI</name>
<dbReference type="EMBL" id="JBBPFD010000006">
    <property type="protein sequence ID" value="KAK7921850.1"/>
    <property type="molecule type" value="Genomic_DNA"/>
</dbReference>
<dbReference type="AlphaFoldDB" id="A0AAW0PDF4"/>
<evidence type="ECO:0000313" key="3">
    <source>
        <dbReference type="Proteomes" id="UP001460270"/>
    </source>
</evidence>
<feature type="compositionally biased region" description="Basic residues" evidence="1">
    <location>
        <begin position="1"/>
        <end position="11"/>
    </location>
</feature>
<feature type="compositionally biased region" description="Basic residues" evidence="1">
    <location>
        <begin position="35"/>
        <end position="46"/>
    </location>
</feature>
<dbReference type="Proteomes" id="UP001460270">
    <property type="component" value="Unassembled WGS sequence"/>
</dbReference>
<feature type="compositionally biased region" description="Acidic residues" evidence="1">
    <location>
        <begin position="274"/>
        <end position="289"/>
    </location>
</feature>
<dbReference type="PANTHER" id="PTHR10185:SF26">
    <property type="entry name" value="PHOSPHOLIPASE D FAMILY, MEMBER 7"/>
    <property type="match status" value="1"/>
</dbReference>
<feature type="region of interest" description="Disordered" evidence="1">
    <location>
        <begin position="167"/>
        <end position="362"/>
    </location>
</feature>
<feature type="compositionally biased region" description="Low complexity" evidence="1">
    <location>
        <begin position="122"/>
        <end position="138"/>
    </location>
</feature>
<proteinExistence type="predicted"/>
<dbReference type="InterPro" id="IPR050874">
    <property type="entry name" value="Diverse_PLD-related"/>
</dbReference>
<gene>
    <name evidence="2" type="ORF">WMY93_008752</name>
</gene>